<dbReference type="EMBL" id="FOHG01000035">
    <property type="protein sequence ID" value="SET17691.1"/>
    <property type="molecule type" value="Genomic_DNA"/>
</dbReference>
<evidence type="ECO:0000313" key="4">
    <source>
        <dbReference type="Proteomes" id="UP000198612"/>
    </source>
</evidence>
<dbReference type="EMBL" id="FNBJ01000055">
    <property type="protein sequence ID" value="SDG17065.1"/>
    <property type="molecule type" value="Genomic_DNA"/>
</dbReference>
<feature type="region of interest" description="Disordered" evidence="1">
    <location>
        <begin position="1"/>
        <end position="58"/>
    </location>
</feature>
<evidence type="ECO:0000313" key="5">
    <source>
        <dbReference type="Proteomes" id="UP000199519"/>
    </source>
</evidence>
<dbReference type="Proteomes" id="UP000198612">
    <property type="component" value="Unassembled WGS sequence"/>
</dbReference>
<feature type="compositionally biased region" description="Basic and acidic residues" evidence="1">
    <location>
        <begin position="1"/>
        <end position="11"/>
    </location>
</feature>
<dbReference type="RefSeq" id="WP_089720657.1">
    <property type="nucleotide sequence ID" value="NZ_FNBJ01000055.1"/>
</dbReference>
<reference evidence="4 5" key="1">
    <citation type="submission" date="2016-10" db="EMBL/GenBank/DDBJ databases">
        <authorList>
            <person name="Varghese N."/>
            <person name="Submissions S."/>
        </authorList>
    </citation>
    <scope>NUCLEOTIDE SEQUENCE [LARGE SCALE GENOMIC DNA]</scope>
    <source>
        <strain evidence="2 5">WG2</strain>
        <strain evidence="3 4">WG5</strain>
    </source>
</reference>
<evidence type="ECO:0000256" key="1">
    <source>
        <dbReference type="SAM" id="MobiDB-lite"/>
    </source>
</evidence>
<feature type="compositionally biased region" description="Basic and acidic residues" evidence="1">
    <location>
        <begin position="28"/>
        <end position="51"/>
    </location>
</feature>
<evidence type="ECO:0000313" key="2">
    <source>
        <dbReference type="EMBL" id="SDG17065.1"/>
    </source>
</evidence>
<name>A0A1I0CDN4_9FIRM</name>
<accession>A0A1I0CDN4</accession>
<proteinExistence type="predicted"/>
<gene>
    <name evidence="2" type="ORF">SAMN04488598_1559</name>
    <name evidence="3" type="ORF">SAMN04515652_1354</name>
</gene>
<evidence type="ECO:0000313" key="3">
    <source>
        <dbReference type="EMBL" id="SET17691.1"/>
    </source>
</evidence>
<dbReference type="AlphaFoldDB" id="A0A1I0CDN4"/>
<dbReference type="Proteomes" id="UP000199519">
    <property type="component" value="Unassembled WGS sequence"/>
</dbReference>
<keyword evidence="5" id="KW-1185">Reference proteome</keyword>
<sequence>MADNKVKDKAGKIKGILDGLNNNDEESEGNKSSKEEKSKRIKEDKNKSSKEGKKKRSFMLKNSQIEKIYLLKAKNSDMTMSEIVGQAIDEFYESESEN</sequence>
<protein>
    <submittedName>
        <fullName evidence="3">Uncharacterized protein</fullName>
    </submittedName>
</protein>
<organism evidence="3 4">
    <name type="scientific">Halanaerobium congolense</name>
    <dbReference type="NCBI Taxonomy" id="54121"/>
    <lineage>
        <taxon>Bacteria</taxon>
        <taxon>Bacillati</taxon>
        <taxon>Bacillota</taxon>
        <taxon>Clostridia</taxon>
        <taxon>Halanaerobiales</taxon>
        <taxon>Halanaerobiaceae</taxon>
        <taxon>Halanaerobium</taxon>
    </lineage>
</organism>